<dbReference type="STRING" id="440168.SAMN04487974_12714"/>
<evidence type="ECO:0000313" key="3">
    <source>
        <dbReference type="Proteomes" id="UP000199495"/>
    </source>
</evidence>
<feature type="compositionally biased region" description="Polar residues" evidence="1">
    <location>
        <begin position="81"/>
        <end position="92"/>
    </location>
</feature>
<proteinExistence type="predicted"/>
<feature type="compositionally biased region" description="Basic and acidic residues" evidence="1">
    <location>
        <begin position="39"/>
        <end position="63"/>
    </location>
</feature>
<protein>
    <submittedName>
        <fullName evidence="2">Uncharacterized protein</fullName>
    </submittedName>
</protein>
<dbReference type="EMBL" id="FNCS01000027">
    <property type="protein sequence ID" value="SDH17142.1"/>
    <property type="molecule type" value="Genomic_DNA"/>
</dbReference>
<sequence length="109" mass="11802">MSKTDKQPGPSPARFDPHPAREETSAQTSPATRESSSPRMDRELSDDRKLNGYSHDGKKRTEDAGAPSRITRPGDVDESGPKTQRSGDTGETSPEAHSATTLDRGRPNN</sequence>
<accession>A0A1G8A866</accession>
<organism evidence="2 3">
    <name type="scientific">Pelagibacterium luteolum</name>
    <dbReference type="NCBI Taxonomy" id="440168"/>
    <lineage>
        <taxon>Bacteria</taxon>
        <taxon>Pseudomonadati</taxon>
        <taxon>Pseudomonadota</taxon>
        <taxon>Alphaproteobacteria</taxon>
        <taxon>Hyphomicrobiales</taxon>
        <taxon>Devosiaceae</taxon>
        <taxon>Pelagibacterium</taxon>
    </lineage>
</organism>
<dbReference type="Proteomes" id="UP000199495">
    <property type="component" value="Unassembled WGS sequence"/>
</dbReference>
<name>A0A1G8A866_9HYPH</name>
<keyword evidence="3" id="KW-1185">Reference proteome</keyword>
<evidence type="ECO:0000313" key="2">
    <source>
        <dbReference type="EMBL" id="SDH17142.1"/>
    </source>
</evidence>
<dbReference type="AlphaFoldDB" id="A0A1G8A866"/>
<feature type="compositionally biased region" description="Basic and acidic residues" evidence="1">
    <location>
        <begin position="15"/>
        <end position="24"/>
    </location>
</feature>
<reference evidence="2 3" key="1">
    <citation type="submission" date="2016-10" db="EMBL/GenBank/DDBJ databases">
        <authorList>
            <person name="de Groot N.N."/>
        </authorList>
    </citation>
    <scope>NUCLEOTIDE SEQUENCE [LARGE SCALE GENOMIC DNA]</scope>
    <source>
        <strain evidence="2 3">CGMCC 1.10267</strain>
    </source>
</reference>
<feature type="region of interest" description="Disordered" evidence="1">
    <location>
        <begin position="1"/>
        <end position="109"/>
    </location>
</feature>
<gene>
    <name evidence="2" type="ORF">SAMN04487974_12714</name>
</gene>
<evidence type="ECO:0000256" key="1">
    <source>
        <dbReference type="SAM" id="MobiDB-lite"/>
    </source>
</evidence>
<feature type="compositionally biased region" description="Polar residues" evidence="1">
    <location>
        <begin position="25"/>
        <end position="38"/>
    </location>
</feature>